<proteinExistence type="inferred from homology"/>
<feature type="compositionally biased region" description="Basic and acidic residues" evidence="3">
    <location>
        <begin position="320"/>
        <end position="333"/>
    </location>
</feature>
<keyword evidence="7" id="KW-1185">Reference proteome</keyword>
<feature type="non-terminal residue" evidence="6">
    <location>
        <position position="1"/>
    </location>
</feature>
<comment type="similarity">
    <text evidence="1">Belongs to the SMAP family.</text>
</comment>
<dbReference type="InterPro" id="IPR028124">
    <property type="entry name" value="SMAP_dom"/>
</dbReference>
<feature type="domain" description="Small acidic protein-like" evidence="5">
    <location>
        <begin position="278"/>
        <end position="353"/>
    </location>
</feature>
<evidence type="ECO:0000256" key="3">
    <source>
        <dbReference type="SAM" id="MobiDB-lite"/>
    </source>
</evidence>
<feature type="region of interest" description="Disordered" evidence="3">
    <location>
        <begin position="298"/>
        <end position="354"/>
    </location>
</feature>
<evidence type="ECO:0000259" key="5">
    <source>
        <dbReference type="Pfam" id="PF15477"/>
    </source>
</evidence>
<gene>
    <name evidence="6" type="ORF">B7463_g1684</name>
</gene>
<name>A0A3E2HN55_SCYLI</name>
<feature type="compositionally biased region" description="Basic residues" evidence="3">
    <location>
        <begin position="160"/>
        <end position="174"/>
    </location>
</feature>
<feature type="compositionally biased region" description="Basic and acidic residues" evidence="3">
    <location>
        <begin position="39"/>
        <end position="51"/>
    </location>
</feature>
<keyword evidence="4" id="KW-1133">Transmembrane helix</keyword>
<feature type="region of interest" description="Disordered" evidence="3">
    <location>
        <begin position="104"/>
        <end position="286"/>
    </location>
</feature>
<organism evidence="6 7">
    <name type="scientific">Scytalidium lignicola</name>
    <name type="common">Hyphomycete</name>
    <dbReference type="NCBI Taxonomy" id="5539"/>
    <lineage>
        <taxon>Eukaryota</taxon>
        <taxon>Fungi</taxon>
        <taxon>Dikarya</taxon>
        <taxon>Ascomycota</taxon>
        <taxon>Pezizomycotina</taxon>
        <taxon>Leotiomycetes</taxon>
        <taxon>Leotiomycetes incertae sedis</taxon>
        <taxon>Scytalidium</taxon>
    </lineage>
</organism>
<feature type="region of interest" description="Disordered" evidence="3">
    <location>
        <begin position="35"/>
        <end position="78"/>
    </location>
</feature>
<evidence type="ECO:0000256" key="2">
    <source>
        <dbReference type="ARBA" id="ARBA00016161"/>
    </source>
</evidence>
<accession>A0A3E2HN55</accession>
<evidence type="ECO:0000256" key="4">
    <source>
        <dbReference type="SAM" id="Phobius"/>
    </source>
</evidence>
<dbReference type="EMBL" id="NCSJ02000018">
    <property type="protein sequence ID" value="RFU34652.1"/>
    <property type="molecule type" value="Genomic_DNA"/>
</dbReference>
<evidence type="ECO:0000313" key="6">
    <source>
        <dbReference type="EMBL" id="RFU34652.1"/>
    </source>
</evidence>
<comment type="caution">
    <text evidence="6">The sequence shown here is derived from an EMBL/GenBank/DDBJ whole genome shotgun (WGS) entry which is preliminary data.</text>
</comment>
<reference evidence="6 7" key="1">
    <citation type="submission" date="2018-05" db="EMBL/GenBank/DDBJ databases">
        <title>Draft genome sequence of Scytalidium lignicola DSM 105466, a ubiquitous saprotrophic fungus.</title>
        <authorList>
            <person name="Buettner E."/>
            <person name="Gebauer A.M."/>
            <person name="Hofrichter M."/>
            <person name="Liers C."/>
            <person name="Kellner H."/>
        </authorList>
    </citation>
    <scope>NUCLEOTIDE SEQUENCE [LARGE SCALE GENOMIC DNA]</scope>
    <source>
        <strain evidence="6 7">DSM 105466</strain>
    </source>
</reference>
<dbReference type="AlphaFoldDB" id="A0A3E2HN55"/>
<dbReference type="Proteomes" id="UP000258309">
    <property type="component" value="Unassembled WGS sequence"/>
</dbReference>
<dbReference type="InterPro" id="IPR026714">
    <property type="entry name" value="SMAP"/>
</dbReference>
<dbReference type="Pfam" id="PF15477">
    <property type="entry name" value="SMAP"/>
    <property type="match status" value="1"/>
</dbReference>
<feature type="non-terminal residue" evidence="6">
    <location>
        <position position="354"/>
    </location>
</feature>
<dbReference type="PANTHER" id="PTHR22175">
    <property type="entry name" value="SMALL ACIDIC PROTEIN-RELATED"/>
    <property type="match status" value="1"/>
</dbReference>
<feature type="compositionally biased region" description="Polar residues" evidence="3">
    <location>
        <begin position="304"/>
        <end position="319"/>
    </location>
</feature>
<keyword evidence="4" id="KW-0472">Membrane</keyword>
<dbReference type="OMA" id="QAEQWQV"/>
<evidence type="ECO:0000256" key="1">
    <source>
        <dbReference type="ARBA" id="ARBA00006502"/>
    </source>
</evidence>
<feature type="compositionally biased region" description="Basic and acidic residues" evidence="3">
    <location>
        <begin position="104"/>
        <end position="124"/>
    </location>
</feature>
<sequence>MAGSKWLEYIGFSVFTLISIGIYFTSTKRINKSITMGKSKSDGDTKEDVAKKTKKKKEKGNPVAEKHGKVNNVPDSKDFKKALKAKKKQAKELGLVWDEEAEEEVLRKELEEQSKQISEKRPENSHVANHGHTNRDELRNTSEVKEAGSDSTSEDEKAKKKDRKKERKERRKREKANASLVDLTLGEETIDEVPANPAKAARKEKKRLRKEEGIRSEPAKKDISDTESKKSSKRRKRSKEDDANSIMEKPDRKYSKSHSSTKTKSEDQSTERSGAEQWNPDALSGDAARKSKFLRLLGVGKADPSQTSLHSQGEGNSSEKAAEISRVQEDLEHQFNAGIRMKHDGSGKRRGLGA</sequence>
<feature type="compositionally biased region" description="Basic and acidic residues" evidence="3">
    <location>
        <begin position="209"/>
        <end position="230"/>
    </location>
</feature>
<feature type="transmembrane region" description="Helical" evidence="4">
    <location>
        <begin position="6"/>
        <end position="26"/>
    </location>
</feature>
<protein>
    <recommendedName>
        <fullName evidence="2">Small acidic protein</fullName>
    </recommendedName>
</protein>
<feature type="compositionally biased region" description="Basic and acidic residues" evidence="3">
    <location>
        <begin position="133"/>
        <end position="159"/>
    </location>
</feature>
<dbReference type="PANTHER" id="PTHR22175:SF0">
    <property type="entry name" value="SMALL ACIDIC PROTEIN"/>
    <property type="match status" value="1"/>
</dbReference>
<keyword evidence="4" id="KW-0812">Transmembrane</keyword>
<dbReference type="OrthoDB" id="10066125at2759"/>
<feature type="compositionally biased region" description="Basic and acidic residues" evidence="3">
    <location>
        <begin position="263"/>
        <end position="274"/>
    </location>
</feature>
<evidence type="ECO:0000313" key="7">
    <source>
        <dbReference type="Proteomes" id="UP000258309"/>
    </source>
</evidence>
<feature type="compositionally biased region" description="Basic and acidic residues" evidence="3">
    <location>
        <begin position="238"/>
        <end position="254"/>
    </location>
</feature>